<proteinExistence type="inferred from homology"/>
<dbReference type="InterPro" id="IPR036291">
    <property type="entry name" value="NAD(P)-bd_dom_sf"/>
</dbReference>
<dbReference type="FunFam" id="3.40.50.720:FF:000173">
    <property type="entry name" value="3-oxoacyl-[acyl-carrier protein] reductase"/>
    <property type="match status" value="1"/>
</dbReference>
<accession>A0A2S5KQ60</accession>
<evidence type="ECO:0000256" key="2">
    <source>
        <dbReference type="ARBA" id="ARBA00023002"/>
    </source>
</evidence>
<dbReference type="SMART" id="SM00822">
    <property type="entry name" value="PKS_KR"/>
    <property type="match status" value="1"/>
</dbReference>
<comment type="caution">
    <text evidence="4">The sequence shown here is derived from an EMBL/GenBank/DDBJ whole genome shotgun (WGS) entry which is preliminary data.</text>
</comment>
<dbReference type="Proteomes" id="UP000238196">
    <property type="component" value="Unassembled WGS sequence"/>
</dbReference>
<dbReference type="InterPro" id="IPR002347">
    <property type="entry name" value="SDR_fam"/>
</dbReference>
<dbReference type="AlphaFoldDB" id="A0A2S5KQ60"/>
<dbReference type="Pfam" id="PF13561">
    <property type="entry name" value="adh_short_C2"/>
    <property type="match status" value="1"/>
</dbReference>
<feature type="domain" description="Ketoreductase" evidence="3">
    <location>
        <begin position="6"/>
        <end position="200"/>
    </location>
</feature>
<protein>
    <submittedName>
        <fullName evidence="4">Short chain dehydrogenase</fullName>
    </submittedName>
</protein>
<evidence type="ECO:0000313" key="4">
    <source>
        <dbReference type="EMBL" id="PPC76961.1"/>
    </source>
</evidence>
<dbReference type="PANTHER" id="PTHR43658:SF8">
    <property type="entry name" value="17-BETA-HYDROXYSTEROID DEHYDROGENASE 14-RELATED"/>
    <property type="match status" value="1"/>
</dbReference>
<reference evidence="4 5" key="1">
    <citation type="submission" date="2018-02" db="EMBL/GenBank/DDBJ databases">
        <title>novel marine gammaproteobacteria from coastal saline agro ecosystem.</title>
        <authorList>
            <person name="Krishnan R."/>
            <person name="Ramesh Kumar N."/>
        </authorList>
    </citation>
    <scope>NUCLEOTIDE SEQUENCE [LARGE SCALE GENOMIC DNA]</scope>
    <source>
        <strain evidence="4 5">228</strain>
    </source>
</reference>
<comment type="similarity">
    <text evidence="1">Belongs to the short-chain dehydrogenases/reductases (SDR) family.</text>
</comment>
<dbReference type="Gene3D" id="3.40.50.720">
    <property type="entry name" value="NAD(P)-binding Rossmann-like Domain"/>
    <property type="match status" value="1"/>
</dbReference>
<gene>
    <name evidence="4" type="ORF">C4K68_12665</name>
</gene>
<dbReference type="PRINTS" id="PR00080">
    <property type="entry name" value="SDRFAMILY"/>
</dbReference>
<dbReference type="OrthoDB" id="5290686at2"/>
<dbReference type="EMBL" id="PRLP01000036">
    <property type="protein sequence ID" value="PPC76961.1"/>
    <property type="molecule type" value="Genomic_DNA"/>
</dbReference>
<evidence type="ECO:0000259" key="3">
    <source>
        <dbReference type="SMART" id="SM00822"/>
    </source>
</evidence>
<dbReference type="PANTHER" id="PTHR43658">
    <property type="entry name" value="SHORT-CHAIN DEHYDROGENASE/REDUCTASE"/>
    <property type="match status" value="1"/>
</dbReference>
<evidence type="ECO:0000313" key="5">
    <source>
        <dbReference type="Proteomes" id="UP000238196"/>
    </source>
</evidence>
<dbReference type="SUPFAM" id="SSF51735">
    <property type="entry name" value="NAD(P)-binding Rossmann-fold domains"/>
    <property type="match status" value="1"/>
</dbReference>
<dbReference type="PROSITE" id="PS00061">
    <property type="entry name" value="ADH_SHORT"/>
    <property type="match status" value="1"/>
</dbReference>
<keyword evidence="2" id="KW-0560">Oxidoreductase</keyword>
<dbReference type="InterPro" id="IPR020904">
    <property type="entry name" value="Sc_DH/Rdtase_CS"/>
</dbReference>
<dbReference type="NCBIfam" id="NF006072">
    <property type="entry name" value="PRK08217.1"/>
    <property type="match status" value="1"/>
</dbReference>
<dbReference type="InterPro" id="IPR057326">
    <property type="entry name" value="KR_dom"/>
</dbReference>
<evidence type="ECO:0000256" key="1">
    <source>
        <dbReference type="ARBA" id="ARBA00006484"/>
    </source>
</evidence>
<dbReference type="GO" id="GO:0016491">
    <property type="term" value="F:oxidoreductase activity"/>
    <property type="evidence" value="ECO:0007669"/>
    <property type="project" value="UniProtKB-KW"/>
</dbReference>
<organism evidence="4 5">
    <name type="scientific">Proteobacteria bacterium 228</name>
    <dbReference type="NCBI Taxonomy" id="2083153"/>
    <lineage>
        <taxon>Bacteria</taxon>
        <taxon>Pseudomonadati</taxon>
        <taxon>Pseudomonadota</taxon>
    </lineage>
</organism>
<name>A0A2S5KQ60_9PROT</name>
<sequence length="254" mass="26880">MEITNKVCVITGGAQGLGRAMAISLAKKGAKLALIDVNPERLQESVGLCAEAGSPEACAYVCNITDEAEVEATFARIRQQQGGVHVLINNAGIMRDGMLVKVKEGQLQAKMSLEQFASVISVNVIGTFLCGREAAAIMAEQGEGGVIINMSSVSRGGNMGQSNYSASKAAVATMVVTWAKELSRHHIRVGGIAPGVIATDMTAQMKPEAIDRLKQATPLGRLGEQEEIANTALYIIENDYFTGRIMEIDGGVRV</sequence>
<dbReference type="PRINTS" id="PR00081">
    <property type="entry name" value="GDHRDH"/>
</dbReference>